<dbReference type="STRING" id="644548.SCNU_15011"/>
<keyword evidence="2" id="KW-1185">Reference proteome</keyword>
<sequence length="31" mass="3184">MRVDTTIVCDLRQMGSAAADAEAAGDDGGWT</sequence>
<protein>
    <submittedName>
        <fullName evidence="1">Uncharacterized protein</fullName>
    </submittedName>
</protein>
<evidence type="ECO:0000313" key="1">
    <source>
        <dbReference type="EMBL" id="EGD54309.1"/>
    </source>
</evidence>
<proteinExistence type="predicted"/>
<dbReference type="AlphaFoldDB" id="F1YM58"/>
<organism evidence="1 2">
    <name type="scientific">Gordonia neofelifaecis NRRL B-59395</name>
    <dbReference type="NCBI Taxonomy" id="644548"/>
    <lineage>
        <taxon>Bacteria</taxon>
        <taxon>Bacillati</taxon>
        <taxon>Actinomycetota</taxon>
        <taxon>Actinomycetes</taxon>
        <taxon>Mycobacteriales</taxon>
        <taxon>Gordoniaceae</taxon>
        <taxon>Gordonia</taxon>
    </lineage>
</organism>
<dbReference type="Proteomes" id="UP000035065">
    <property type="component" value="Unassembled WGS sequence"/>
</dbReference>
<gene>
    <name evidence="1" type="ORF">SCNU_15011</name>
</gene>
<evidence type="ECO:0000313" key="2">
    <source>
        <dbReference type="Proteomes" id="UP000035065"/>
    </source>
</evidence>
<name>F1YM58_9ACTN</name>
<accession>F1YM58</accession>
<dbReference type="EMBL" id="AEUD01000013">
    <property type="protein sequence ID" value="EGD54309.1"/>
    <property type="molecule type" value="Genomic_DNA"/>
</dbReference>
<reference evidence="1 2" key="1">
    <citation type="journal article" date="2011" name="J. Bacteriol.">
        <title>Draft Genome Sequence of Gordonia neofelifaecis NRRL B-59395, a Cholesterol-Degrading Actinomycete.</title>
        <authorList>
            <person name="Ge F."/>
            <person name="Li W."/>
            <person name="Chen G."/>
            <person name="Liu Y."/>
            <person name="Zhang G."/>
            <person name="Yong B."/>
            <person name="Wang Q."/>
            <person name="Wang N."/>
            <person name="Huang Z."/>
            <person name="Li W."/>
            <person name="Wang J."/>
            <person name="Wu C."/>
            <person name="Xie Q."/>
            <person name="Liu G."/>
        </authorList>
    </citation>
    <scope>NUCLEOTIDE SEQUENCE [LARGE SCALE GENOMIC DNA]</scope>
    <source>
        <strain evidence="1 2">NRRL B-59395</strain>
    </source>
</reference>
<comment type="caution">
    <text evidence="1">The sequence shown here is derived from an EMBL/GenBank/DDBJ whole genome shotgun (WGS) entry which is preliminary data.</text>
</comment>